<name>A0A8J4LSH5_9CHLO</name>
<dbReference type="EMBL" id="BNCQ01000024">
    <property type="protein sequence ID" value="GIM07437.1"/>
    <property type="molecule type" value="Genomic_DNA"/>
</dbReference>
<dbReference type="AlphaFoldDB" id="A0A8J4LSH5"/>
<organism evidence="3 4">
    <name type="scientific">Volvox reticuliferus</name>
    <dbReference type="NCBI Taxonomy" id="1737510"/>
    <lineage>
        <taxon>Eukaryota</taxon>
        <taxon>Viridiplantae</taxon>
        <taxon>Chlorophyta</taxon>
        <taxon>core chlorophytes</taxon>
        <taxon>Chlorophyceae</taxon>
        <taxon>CS clade</taxon>
        <taxon>Chlamydomonadales</taxon>
        <taxon>Volvocaceae</taxon>
        <taxon>Volvox</taxon>
    </lineage>
</organism>
<dbReference type="EMBL" id="BNCP01000036">
    <property type="protein sequence ID" value="GIL86575.1"/>
    <property type="molecule type" value="Genomic_DNA"/>
</dbReference>
<keyword evidence="5" id="KW-1185">Reference proteome</keyword>
<dbReference type="PANTHER" id="PTHR13413:SF0">
    <property type="entry name" value="YLP MOTIF-CONTAINING PROTEIN 1"/>
    <property type="match status" value="1"/>
</dbReference>
<dbReference type="GO" id="GO:0005634">
    <property type="term" value="C:nucleus"/>
    <property type="evidence" value="ECO:0007669"/>
    <property type="project" value="InterPro"/>
</dbReference>
<dbReference type="Gene3D" id="3.40.50.300">
    <property type="entry name" value="P-loop containing nucleotide triphosphate hydrolases"/>
    <property type="match status" value="1"/>
</dbReference>
<accession>A0A8J4LSH5</accession>
<dbReference type="PANTHER" id="PTHR13413">
    <property type="entry name" value="YLP MOTIF CONTAINING PROTEIN NUCLEAR PROTEIN ZAP"/>
    <property type="match status" value="1"/>
</dbReference>
<dbReference type="Proteomes" id="UP000747110">
    <property type="component" value="Unassembled WGS sequence"/>
</dbReference>
<sequence>MFNAFNGQPGNYAAWQMGYGNLQGNYSAPTVQNSFPRPNGFQGPQDHYASYGAYPQQPDWRPPFPYQQHQQPEVPPHQQNYHYQYFAAPAQAGQPPPLPDGEPPPLPPLPPMPVEEELPPLPPDAPAGPVPVAPIQESQAPVQPSYPPSNQAPPAQTPITIAVAETWGMSQFPPVQQQNGILGQGPASTNTGAWPPQQAQHAHQAAFGHLGQYPHAFPPPYPSQIPPSLPQPLSMQQRVSGFAQHPPHHHHQQAVLPTGQPIVSPYGSAGAAALQLPPAQQAVSAPAPPPAPVVLDITRLLRPPHRATRPRKLLLVLRGLPGSGKSTLARKIREAELEAGAEAPRLHSMDDYYMQEVEVEVVEEEAGRKKRRRVTELKYVFEPEMEDTYFRDLIRAVGRSCEDRRHSFVVIDAPVLRAEQLRELMTVGQRANFECFALLPLETDPTVCASPSRNVHGHSAEALQGMAASFEPAPPLYAQVSALSLFGGPVVGEEQDGSAGLSEREAEIQEVDMDAEDSDEEADGNSLRGDREGDADGGLGPSGSLRQRPTSRWHEDDGEFNGVSGVRRLEKRRKRDKAKLRAVAEIDEKDILLGLNDALAATPDVRGGFSSNAPPPPVQGSTTGRTLRPLRSALRRSPSAAASAVAAHSNGKHAPRRVWWPDMGQGILAEAKPPSTTAAATTVSCICRPRPGEPRAGLGALFGPPVALISMFSRAHTDT</sequence>
<feature type="region of interest" description="Disordered" evidence="1">
    <location>
        <begin position="90"/>
        <end position="155"/>
    </location>
</feature>
<feature type="region of interest" description="Disordered" evidence="1">
    <location>
        <begin position="606"/>
        <end position="658"/>
    </location>
</feature>
<dbReference type="Pfam" id="PF13671">
    <property type="entry name" value="AAA_33"/>
    <property type="match status" value="1"/>
</dbReference>
<protein>
    <recommendedName>
        <fullName evidence="6">YLP motif-containing protein 1</fullName>
    </recommendedName>
</protein>
<feature type="compositionally biased region" description="Low complexity" evidence="1">
    <location>
        <begin position="66"/>
        <end position="75"/>
    </location>
</feature>
<feature type="compositionally biased region" description="Acidic residues" evidence="1">
    <location>
        <begin position="510"/>
        <end position="523"/>
    </location>
</feature>
<dbReference type="Proteomes" id="UP000722791">
    <property type="component" value="Unassembled WGS sequence"/>
</dbReference>
<feature type="compositionally biased region" description="Pro residues" evidence="1">
    <location>
        <begin position="94"/>
        <end position="132"/>
    </location>
</feature>
<evidence type="ECO:0000256" key="1">
    <source>
        <dbReference type="SAM" id="MobiDB-lite"/>
    </source>
</evidence>
<evidence type="ECO:0000313" key="2">
    <source>
        <dbReference type="EMBL" id="GIL86575.1"/>
    </source>
</evidence>
<dbReference type="GO" id="GO:0032204">
    <property type="term" value="P:regulation of telomere maintenance"/>
    <property type="evidence" value="ECO:0007669"/>
    <property type="project" value="TreeGrafter"/>
</dbReference>
<dbReference type="InterPro" id="IPR027417">
    <property type="entry name" value="P-loop_NTPase"/>
</dbReference>
<evidence type="ECO:0000313" key="3">
    <source>
        <dbReference type="EMBL" id="GIM07437.1"/>
    </source>
</evidence>
<dbReference type="InterPro" id="IPR026314">
    <property type="entry name" value="YLP_motif_con_p1"/>
</dbReference>
<feature type="compositionally biased region" description="Low complexity" evidence="1">
    <location>
        <begin position="627"/>
        <end position="647"/>
    </location>
</feature>
<evidence type="ECO:0000313" key="4">
    <source>
        <dbReference type="Proteomes" id="UP000722791"/>
    </source>
</evidence>
<feature type="region of interest" description="Disordered" evidence="1">
    <location>
        <begin position="242"/>
        <end position="262"/>
    </location>
</feature>
<feature type="region of interest" description="Disordered" evidence="1">
    <location>
        <begin position="37"/>
        <end position="75"/>
    </location>
</feature>
<comment type="caution">
    <text evidence="3">The sequence shown here is derived from an EMBL/GenBank/DDBJ whole genome shotgun (WGS) entry which is preliminary data.</text>
</comment>
<dbReference type="SUPFAM" id="SSF52540">
    <property type="entry name" value="P-loop containing nucleoside triphosphate hydrolases"/>
    <property type="match status" value="1"/>
</dbReference>
<dbReference type="OrthoDB" id="548866at2759"/>
<evidence type="ECO:0000313" key="5">
    <source>
        <dbReference type="Proteomes" id="UP000747110"/>
    </source>
</evidence>
<reference evidence="3" key="1">
    <citation type="journal article" date="2021" name="Proc. Natl. Acad. Sci. U.S.A.">
        <title>Three genomes in the algal genus Volvox reveal the fate of a haploid sex-determining region after a transition to homothallism.</title>
        <authorList>
            <person name="Yamamoto K."/>
            <person name="Hamaji T."/>
            <person name="Kawai-Toyooka H."/>
            <person name="Matsuzaki R."/>
            <person name="Takahashi F."/>
            <person name="Nishimura Y."/>
            <person name="Kawachi M."/>
            <person name="Noguchi H."/>
            <person name="Minakuchi Y."/>
            <person name="Umen J.G."/>
            <person name="Toyoda A."/>
            <person name="Nozaki H."/>
        </authorList>
    </citation>
    <scope>NUCLEOTIDE SEQUENCE</scope>
    <source>
        <strain evidence="3">NIES-3785</strain>
        <strain evidence="2">NIES-3786</strain>
    </source>
</reference>
<feature type="region of interest" description="Disordered" evidence="1">
    <location>
        <begin position="510"/>
        <end position="561"/>
    </location>
</feature>
<gene>
    <name evidence="2" type="ORF">Vretifemale_14834</name>
    <name evidence="3" type="ORF">Vretimale_11555</name>
</gene>
<evidence type="ECO:0008006" key="6">
    <source>
        <dbReference type="Google" id="ProtNLM"/>
    </source>
</evidence>
<proteinExistence type="predicted"/>